<dbReference type="STRING" id="118168.MC7420_3812"/>
<dbReference type="HOGENOM" id="CLU_1198194_0_0_3"/>
<name>B4VUF7_9CYAN</name>
<accession>B4VUF7</accession>
<keyword evidence="2" id="KW-1185">Reference proteome</keyword>
<sequence length="230" mass="27024">MHPLEIKDQLKSLMKKASSIEPCLAKRLDEINRWVKDIKPGSLTAKKFVMAFLLEVIRDADVWLKLKGLSSPELQDSAFEKMTPTEQYWYGYLFPLWLNSNDPKFYIWKQKLMSCEFSQTDDDILKSIVQTIESRGGTVWRRYIADFSMATDLIVSYRQRKPLCLQVTSVSNNYSQKKYQNWQNTLQMWVIDRGLFLSYNPGKPDFLEQLVTITLHNSDFLPLGRYLQFP</sequence>
<reference evidence="1 2" key="1">
    <citation type="submission" date="2008-07" db="EMBL/GenBank/DDBJ databases">
        <authorList>
            <person name="Tandeau de Marsac N."/>
            <person name="Ferriera S."/>
            <person name="Johnson J."/>
            <person name="Kravitz S."/>
            <person name="Beeson K."/>
            <person name="Sutton G."/>
            <person name="Rogers Y.-H."/>
            <person name="Friedman R."/>
            <person name="Frazier M."/>
            <person name="Venter J.C."/>
        </authorList>
    </citation>
    <scope>NUCLEOTIDE SEQUENCE [LARGE SCALE GENOMIC DNA]</scope>
    <source>
        <strain evidence="1 2">PCC 7420</strain>
    </source>
</reference>
<proteinExistence type="predicted"/>
<dbReference type="EMBL" id="DS989853">
    <property type="protein sequence ID" value="EDX74288.1"/>
    <property type="molecule type" value="Genomic_DNA"/>
</dbReference>
<dbReference type="AlphaFoldDB" id="B4VUF7"/>
<dbReference type="eggNOG" id="ENOG502ZA7J">
    <property type="taxonomic scope" value="Bacteria"/>
</dbReference>
<protein>
    <submittedName>
        <fullName evidence="1">Uncharacterized protein</fullName>
    </submittedName>
</protein>
<organism evidence="1 2">
    <name type="scientific">Coleofasciculus chthonoplastes PCC 7420</name>
    <dbReference type="NCBI Taxonomy" id="118168"/>
    <lineage>
        <taxon>Bacteria</taxon>
        <taxon>Bacillati</taxon>
        <taxon>Cyanobacteriota</taxon>
        <taxon>Cyanophyceae</taxon>
        <taxon>Coleofasciculales</taxon>
        <taxon>Coleofasciculaceae</taxon>
        <taxon>Coleofasciculus</taxon>
    </lineage>
</organism>
<gene>
    <name evidence="1" type="ORF">MC7420_3812</name>
</gene>
<evidence type="ECO:0000313" key="1">
    <source>
        <dbReference type="EMBL" id="EDX74288.1"/>
    </source>
</evidence>
<evidence type="ECO:0000313" key="2">
    <source>
        <dbReference type="Proteomes" id="UP000003835"/>
    </source>
</evidence>
<dbReference type="Proteomes" id="UP000003835">
    <property type="component" value="Unassembled WGS sequence"/>
</dbReference>
<dbReference type="RefSeq" id="WP_006102131.1">
    <property type="nucleotide sequence ID" value="NZ_DS989853.1"/>
</dbReference>
<dbReference type="OrthoDB" id="489576at2"/>